<keyword evidence="2" id="KW-1185">Reference proteome</keyword>
<evidence type="ECO:0000313" key="2">
    <source>
        <dbReference type="Proteomes" id="UP001314263"/>
    </source>
</evidence>
<evidence type="ECO:0000313" key="1">
    <source>
        <dbReference type="EMBL" id="CAK0771026.1"/>
    </source>
</evidence>
<gene>
    <name evidence="1" type="ORF">CVIRNUC_003825</name>
</gene>
<organism evidence="1 2">
    <name type="scientific">Coccomyxa viridis</name>
    <dbReference type="NCBI Taxonomy" id="1274662"/>
    <lineage>
        <taxon>Eukaryota</taxon>
        <taxon>Viridiplantae</taxon>
        <taxon>Chlorophyta</taxon>
        <taxon>core chlorophytes</taxon>
        <taxon>Trebouxiophyceae</taxon>
        <taxon>Trebouxiophyceae incertae sedis</taxon>
        <taxon>Coccomyxaceae</taxon>
        <taxon>Coccomyxa</taxon>
    </lineage>
</organism>
<dbReference type="AlphaFoldDB" id="A0AAV1I3H0"/>
<proteinExistence type="predicted"/>
<dbReference type="Proteomes" id="UP001314263">
    <property type="component" value="Unassembled WGS sequence"/>
</dbReference>
<name>A0AAV1I3H0_9CHLO</name>
<comment type="caution">
    <text evidence="1">The sequence shown here is derived from an EMBL/GenBank/DDBJ whole genome shotgun (WGS) entry which is preliminary data.</text>
</comment>
<accession>A0AAV1I3H0</accession>
<sequence length="108" mass="11966">MFLGEERPSAVGRHGAVHDIESELAHGLPTFPYQEIPYIPVYAAAGDPDEIQFGLVLRGQDGQLINDEVAAALPQMKMSRRVYNPTSMRDRVECLATLVAIYRLLLPS</sequence>
<dbReference type="EMBL" id="CAUYUE010000004">
    <property type="protein sequence ID" value="CAK0771026.1"/>
    <property type="molecule type" value="Genomic_DNA"/>
</dbReference>
<reference evidence="1 2" key="1">
    <citation type="submission" date="2023-10" db="EMBL/GenBank/DDBJ databases">
        <authorList>
            <person name="Maclean D."/>
            <person name="Macfadyen A."/>
        </authorList>
    </citation>
    <scope>NUCLEOTIDE SEQUENCE [LARGE SCALE GENOMIC DNA]</scope>
</reference>
<protein>
    <submittedName>
        <fullName evidence="1">Uncharacterized protein</fullName>
    </submittedName>
</protein>